<protein>
    <submittedName>
        <fullName evidence="4">SAF domain-containing protein</fullName>
    </submittedName>
</protein>
<keyword evidence="2" id="KW-0812">Transmembrane</keyword>
<keyword evidence="2" id="KW-0472">Membrane</keyword>
<organism evidence="4 5">
    <name type="scientific">Ornithinibacillus xuwenensis</name>
    <dbReference type="NCBI Taxonomy" id="3144668"/>
    <lineage>
        <taxon>Bacteria</taxon>
        <taxon>Bacillati</taxon>
        <taxon>Bacillota</taxon>
        <taxon>Bacilli</taxon>
        <taxon>Bacillales</taxon>
        <taxon>Bacillaceae</taxon>
        <taxon>Ornithinibacillus</taxon>
    </lineage>
</organism>
<dbReference type="RefSeq" id="WP_345825008.1">
    <property type="nucleotide sequence ID" value="NZ_JBDIML010000003.1"/>
</dbReference>
<reference evidence="4 5" key="1">
    <citation type="submission" date="2024-05" db="EMBL/GenBank/DDBJ databases">
        <authorList>
            <person name="Haq I."/>
            <person name="Ullah Z."/>
            <person name="Ahmad R."/>
            <person name="Li M."/>
            <person name="Tong Y."/>
        </authorList>
    </citation>
    <scope>NUCLEOTIDE SEQUENCE [LARGE SCALE GENOMIC DNA]</scope>
    <source>
        <strain evidence="4 5">16A2E</strain>
    </source>
</reference>
<accession>A0ABU9XGZ4</accession>
<dbReference type="Pfam" id="PF13144">
    <property type="entry name" value="ChapFlgA"/>
    <property type="match status" value="1"/>
</dbReference>
<gene>
    <name evidence="4" type="ORF">ABC228_10070</name>
</gene>
<dbReference type="InterPro" id="IPR017585">
    <property type="entry name" value="SAF_FlgA"/>
</dbReference>
<dbReference type="CDD" id="cd11614">
    <property type="entry name" value="SAF_CpaB_FlgA_like"/>
    <property type="match status" value="1"/>
</dbReference>
<feature type="transmembrane region" description="Helical" evidence="2">
    <location>
        <begin position="7"/>
        <end position="27"/>
    </location>
</feature>
<keyword evidence="5" id="KW-1185">Reference proteome</keyword>
<feature type="region of interest" description="Disordered" evidence="1">
    <location>
        <begin position="205"/>
        <end position="240"/>
    </location>
</feature>
<dbReference type="Proteomes" id="UP001444625">
    <property type="component" value="Unassembled WGS sequence"/>
</dbReference>
<evidence type="ECO:0000256" key="2">
    <source>
        <dbReference type="SAM" id="Phobius"/>
    </source>
</evidence>
<evidence type="ECO:0000313" key="4">
    <source>
        <dbReference type="EMBL" id="MEN2767534.1"/>
    </source>
</evidence>
<proteinExistence type="predicted"/>
<feature type="domain" description="SAF" evidence="3">
    <location>
        <begin position="41"/>
        <end position="103"/>
    </location>
</feature>
<evidence type="ECO:0000259" key="3">
    <source>
        <dbReference type="SMART" id="SM00858"/>
    </source>
</evidence>
<feature type="compositionally biased region" description="Acidic residues" evidence="1">
    <location>
        <begin position="225"/>
        <end position="240"/>
    </location>
</feature>
<evidence type="ECO:0000256" key="1">
    <source>
        <dbReference type="SAM" id="MobiDB-lite"/>
    </source>
</evidence>
<keyword evidence="2" id="KW-1133">Transmembrane helix</keyword>
<dbReference type="EMBL" id="JBDIML010000003">
    <property type="protein sequence ID" value="MEN2767534.1"/>
    <property type="molecule type" value="Genomic_DNA"/>
</dbReference>
<sequence>MLESKRRAIIFFVIAILLAALSGYFILQKVKELNADLGTMVNVYVSNKEIHSRALITPDDITTTEIPAKYLRKEYITDIDEFVNSVSVVPLSEGQIITRNMLKTASTVTEEDHRLITILQAENTFFDEVLYDMDRVDIVVSHEVNGEDVTEVFMTDLKVVRVAEKDGEFSGVQVEVPFDDITELIHMQHYAETFRVIRANVGQMPTEGESSIGDVNDDSTNNTNEETEQEDTEEPVESEE</sequence>
<dbReference type="Gene3D" id="3.90.1210.10">
    <property type="entry name" value="Antifreeze-like/N-acetylneuraminic acid synthase C-terminal domain"/>
    <property type="match status" value="1"/>
</dbReference>
<comment type="caution">
    <text evidence="4">The sequence shown here is derived from an EMBL/GenBank/DDBJ whole genome shotgun (WGS) entry which is preliminary data.</text>
</comment>
<dbReference type="InterPro" id="IPR013974">
    <property type="entry name" value="SAF"/>
</dbReference>
<dbReference type="SMART" id="SM00858">
    <property type="entry name" value="SAF"/>
    <property type="match status" value="1"/>
</dbReference>
<name>A0ABU9XGZ4_9BACI</name>
<evidence type="ECO:0000313" key="5">
    <source>
        <dbReference type="Proteomes" id="UP001444625"/>
    </source>
</evidence>